<dbReference type="GO" id="GO:0006633">
    <property type="term" value="P:fatty acid biosynthetic process"/>
    <property type="evidence" value="ECO:0007669"/>
    <property type="project" value="TreeGrafter"/>
</dbReference>
<keyword evidence="1" id="KW-0596">Phosphopantetheine</keyword>
<keyword evidence="2" id="KW-0597">Phosphoprotein</keyword>
<reference evidence="4 5" key="1">
    <citation type="journal article" date="2019" name="PLoS ONE">
        <title>Comparative genome analysis indicates high evolutionary potential of pathogenicity genes in Colletotrichum tanaceti.</title>
        <authorList>
            <person name="Lelwala R.V."/>
            <person name="Korhonen P.K."/>
            <person name="Young N.D."/>
            <person name="Scott J.B."/>
            <person name="Ades P.A."/>
            <person name="Gasser R.B."/>
            <person name="Taylor P.W.J."/>
        </authorList>
    </citation>
    <scope>NUCLEOTIDE SEQUENCE [LARGE SCALE GENOMIC DNA]</scope>
    <source>
        <strain evidence="4">BRIP57314</strain>
    </source>
</reference>
<sequence>MLRPVPAHIDIQPLDGVVPLKHPHENVSGLGQAARSIVAGANLMFGPDMSILLGAAKILSPEGKSKMWDANADGSSSFPGMALYGETNTRLFVLAFLANIGHLEGAAGVAGIIKAALAVERGLMISEPVITWFEELNPQIEVKIPTTLTVWPHSGPRRASINSFGFGGANAHVIIQDAASYLSRHGLPGRHSATPNPRLCKDLG</sequence>
<name>A0A4U6X4I5_9PEZI</name>
<dbReference type="Pfam" id="PF02801">
    <property type="entry name" value="Ketoacyl-synt_C"/>
    <property type="match status" value="1"/>
</dbReference>
<dbReference type="InterPro" id="IPR020841">
    <property type="entry name" value="PKS_Beta-ketoAc_synthase_dom"/>
</dbReference>
<dbReference type="Pfam" id="PF16197">
    <property type="entry name" value="KAsynt_C_assoc"/>
    <property type="match status" value="1"/>
</dbReference>
<proteinExistence type="predicted"/>
<evidence type="ECO:0000313" key="4">
    <source>
        <dbReference type="EMBL" id="TKW50288.1"/>
    </source>
</evidence>
<gene>
    <name evidence="4" type="primary">ppsB</name>
    <name evidence="4" type="ORF">CTA1_4374</name>
</gene>
<comment type="caution">
    <text evidence="4">The sequence shown here is derived from an EMBL/GenBank/DDBJ whole genome shotgun (WGS) entry which is preliminary data.</text>
</comment>
<dbReference type="SMART" id="SM00825">
    <property type="entry name" value="PKS_KS"/>
    <property type="match status" value="1"/>
</dbReference>
<dbReference type="InterPro" id="IPR050091">
    <property type="entry name" value="PKS_NRPS_Biosynth_Enz"/>
</dbReference>
<dbReference type="InterPro" id="IPR014031">
    <property type="entry name" value="Ketoacyl_synth_C"/>
</dbReference>
<dbReference type="AlphaFoldDB" id="A0A4U6X4I5"/>
<dbReference type="GO" id="GO:0004312">
    <property type="term" value="F:fatty acid synthase activity"/>
    <property type="evidence" value="ECO:0007669"/>
    <property type="project" value="TreeGrafter"/>
</dbReference>
<dbReference type="InterPro" id="IPR016039">
    <property type="entry name" value="Thiolase-like"/>
</dbReference>
<dbReference type="InterPro" id="IPR032821">
    <property type="entry name" value="PKS_assoc"/>
</dbReference>
<dbReference type="SUPFAM" id="SSF53901">
    <property type="entry name" value="Thiolase-like"/>
    <property type="match status" value="2"/>
</dbReference>
<evidence type="ECO:0000256" key="2">
    <source>
        <dbReference type="ARBA" id="ARBA00022553"/>
    </source>
</evidence>
<protein>
    <submittedName>
        <fullName evidence="4">Phthiocerol synthesis polyketide synthase type I PpsB</fullName>
    </submittedName>
</protein>
<feature type="domain" description="Ketosynthase family 3 (KS3)" evidence="3">
    <location>
        <begin position="1"/>
        <end position="180"/>
    </location>
</feature>
<evidence type="ECO:0000313" key="5">
    <source>
        <dbReference type="Proteomes" id="UP000310108"/>
    </source>
</evidence>
<dbReference type="EMBL" id="PJEX01000414">
    <property type="protein sequence ID" value="TKW50288.1"/>
    <property type="molecule type" value="Genomic_DNA"/>
</dbReference>
<keyword evidence="5" id="KW-1185">Reference proteome</keyword>
<dbReference type="PANTHER" id="PTHR43775">
    <property type="entry name" value="FATTY ACID SYNTHASE"/>
    <property type="match status" value="1"/>
</dbReference>
<evidence type="ECO:0000256" key="1">
    <source>
        <dbReference type="ARBA" id="ARBA00022450"/>
    </source>
</evidence>
<evidence type="ECO:0000259" key="3">
    <source>
        <dbReference type="SMART" id="SM00825"/>
    </source>
</evidence>
<dbReference type="Proteomes" id="UP000310108">
    <property type="component" value="Unassembled WGS sequence"/>
</dbReference>
<dbReference type="GO" id="GO:0044550">
    <property type="term" value="P:secondary metabolite biosynthetic process"/>
    <property type="evidence" value="ECO:0007669"/>
    <property type="project" value="TreeGrafter"/>
</dbReference>
<dbReference type="Gene3D" id="3.40.47.10">
    <property type="match status" value="2"/>
</dbReference>
<organism evidence="4 5">
    <name type="scientific">Colletotrichum tanaceti</name>
    <dbReference type="NCBI Taxonomy" id="1306861"/>
    <lineage>
        <taxon>Eukaryota</taxon>
        <taxon>Fungi</taxon>
        <taxon>Dikarya</taxon>
        <taxon>Ascomycota</taxon>
        <taxon>Pezizomycotina</taxon>
        <taxon>Sordariomycetes</taxon>
        <taxon>Hypocreomycetidae</taxon>
        <taxon>Glomerellales</taxon>
        <taxon>Glomerellaceae</taxon>
        <taxon>Colletotrichum</taxon>
        <taxon>Colletotrichum destructivum species complex</taxon>
    </lineage>
</organism>
<dbReference type="STRING" id="1306861.A0A4U6X4I5"/>
<accession>A0A4U6X4I5</accession>
<dbReference type="PANTHER" id="PTHR43775:SF29">
    <property type="entry name" value="ASPERFURANONE POLYKETIDE SYNTHASE AFOG-RELATED"/>
    <property type="match status" value="1"/>
</dbReference>